<sequence>MSAHKVSVPTCPLLNGETTAPSRGHVRAESSCFTPLQISPTRALFLMPSPGLQIAISRRLRALRPAAAPALP</sequence>
<accession>A0ABT9QUC0</accession>
<reference evidence="1 2" key="1">
    <citation type="submission" date="2023-07" db="EMBL/GenBank/DDBJ databases">
        <title>Sequencing the genomes of 1000 actinobacteria strains.</title>
        <authorList>
            <person name="Klenk H.-P."/>
        </authorList>
    </citation>
    <scope>NUCLEOTIDE SEQUENCE [LARGE SCALE GENOMIC DNA]</scope>
    <source>
        <strain evidence="1 2">DSM 46740</strain>
    </source>
</reference>
<protein>
    <submittedName>
        <fullName evidence="1">Uncharacterized protein</fullName>
    </submittedName>
</protein>
<proteinExistence type="predicted"/>
<organism evidence="1 2">
    <name type="scientific">Streptosporangium lutulentum</name>
    <dbReference type="NCBI Taxonomy" id="1461250"/>
    <lineage>
        <taxon>Bacteria</taxon>
        <taxon>Bacillati</taxon>
        <taxon>Actinomycetota</taxon>
        <taxon>Actinomycetes</taxon>
        <taxon>Streptosporangiales</taxon>
        <taxon>Streptosporangiaceae</taxon>
        <taxon>Streptosporangium</taxon>
    </lineage>
</organism>
<evidence type="ECO:0000313" key="1">
    <source>
        <dbReference type="EMBL" id="MDP9850333.1"/>
    </source>
</evidence>
<evidence type="ECO:0000313" key="2">
    <source>
        <dbReference type="Proteomes" id="UP001225356"/>
    </source>
</evidence>
<comment type="caution">
    <text evidence="1">The sequence shown here is derived from an EMBL/GenBank/DDBJ whole genome shotgun (WGS) entry which is preliminary data.</text>
</comment>
<gene>
    <name evidence="1" type="ORF">J2853_009629</name>
</gene>
<dbReference type="Proteomes" id="UP001225356">
    <property type="component" value="Unassembled WGS sequence"/>
</dbReference>
<dbReference type="EMBL" id="JAUSQU010000003">
    <property type="protein sequence ID" value="MDP9850333.1"/>
    <property type="molecule type" value="Genomic_DNA"/>
</dbReference>
<keyword evidence="2" id="KW-1185">Reference proteome</keyword>
<dbReference type="RefSeq" id="WP_386378087.1">
    <property type="nucleotide sequence ID" value="NZ_JBHUCL010000072.1"/>
</dbReference>
<name>A0ABT9QUC0_9ACTN</name>